<organism evidence="1 2">
    <name type="scientific">Mycena alexandri</name>
    <dbReference type="NCBI Taxonomy" id="1745969"/>
    <lineage>
        <taxon>Eukaryota</taxon>
        <taxon>Fungi</taxon>
        <taxon>Dikarya</taxon>
        <taxon>Basidiomycota</taxon>
        <taxon>Agaricomycotina</taxon>
        <taxon>Agaricomycetes</taxon>
        <taxon>Agaricomycetidae</taxon>
        <taxon>Agaricales</taxon>
        <taxon>Marasmiineae</taxon>
        <taxon>Mycenaceae</taxon>
        <taxon>Mycena</taxon>
    </lineage>
</organism>
<name>A0AAD6WZE8_9AGAR</name>
<keyword evidence="2" id="KW-1185">Reference proteome</keyword>
<gene>
    <name evidence="1" type="ORF">C8F04DRAFT_1190417</name>
</gene>
<dbReference type="Proteomes" id="UP001218188">
    <property type="component" value="Unassembled WGS sequence"/>
</dbReference>
<proteinExistence type="predicted"/>
<sequence length="338" mass="37530">MDLSAHPIFELWARAIPLGFPEPRIINGGQYAGCEFHEYSSPYINLAAAPTTVLTQWWCEERQIKEEFKSLYPDSHSERLNSSPAFLCASRLLIARLACAHGVFLLRSALHLEAEKVTRELEKVAAAAAAVEGFLQTAKYLSAWLDVPGYKIHHLGTFELWSGRDERIAEGWGQWGTSSSYTAVIGPTDTLGWEGWGTQVNTSDWGTGTGWDNPFGGGTGTTPEGWGTDGTWVGGGGGPPRRACGRHFVERDLSLRLKPAPCKDNVLVRELCPRLYIKLHQSLWKPLLPTVQVFDIIIVIGRQVLEARIAAHKVIELLLSLWLIRHKLAKLGKIWAEV</sequence>
<dbReference type="AlphaFoldDB" id="A0AAD6WZE8"/>
<comment type="caution">
    <text evidence="1">The sequence shown here is derived from an EMBL/GenBank/DDBJ whole genome shotgun (WGS) entry which is preliminary data.</text>
</comment>
<evidence type="ECO:0000313" key="2">
    <source>
        <dbReference type="Proteomes" id="UP001218188"/>
    </source>
</evidence>
<evidence type="ECO:0000313" key="1">
    <source>
        <dbReference type="EMBL" id="KAJ7026604.1"/>
    </source>
</evidence>
<dbReference type="EMBL" id="JARJCM010000136">
    <property type="protein sequence ID" value="KAJ7026604.1"/>
    <property type="molecule type" value="Genomic_DNA"/>
</dbReference>
<reference evidence="1" key="1">
    <citation type="submission" date="2023-03" db="EMBL/GenBank/DDBJ databases">
        <title>Massive genome expansion in bonnet fungi (Mycena s.s.) driven by repeated elements and novel gene families across ecological guilds.</title>
        <authorList>
            <consortium name="Lawrence Berkeley National Laboratory"/>
            <person name="Harder C.B."/>
            <person name="Miyauchi S."/>
            <person name="Viragh M."/>
            <person name="Kuo A."/>
            <person name="Thoen E."/>
            <person name="Andreopoulos B."/>
            <person name="Lu D."/>
            <person name="Skrede I."/>
            <person name="Drula E."/>
            <person name="Henrissat B."/>
            <person name="Morin E."/>
            <person name="Kohler A."/>
            <person name="Barry K."/>
            <person name="LaButti K."/>
            <person name="Morin E."/>
            <person name="Salamov A."/>
            <person name="Lipzen A."/>
            <person name="Mereny Z."/>
            <person name="Hegedus B."/>
            <person name="Baldrian P."/>
            <person name="Stursova M."/>
            <person name="Weitz H."/>
            <person name="Taylor A."/>
            <person name="Grigoriev I.V."/>
            <person name="Nagy L.G."/>
            <person name="Martin F."/>
            <person name="Kauserud H."/>
        </authorList>
    </citation>
    <scope>NUCLEOTIDE SEQUENCE</scope>
    <source>
        <strain evidence="1">CBHHK200</strain>
    </source>
</reference>
<accession>A0AAD6WZE8</accession>
<protein>
    <submittedName>
        <fullName evidence="1">Uncharacterized protein</fullName>
    </submittedName>
</protein>